<organism evidence="3">
    <name type="scientific">Caulobacter sp. (strain K31)</name>
    <dbReference type="NCBI Taxonomy" id="366602"/>
    <lineage>
        <taxon>Bacteria</taxon>
        <taxon>Pseudomonadati</taxon>
        <taxon>Pseudomonadota</taxon>
        <taxon>Alphaproteobacteria</taxon>
        <taxon>Caulobacterales</taxon>
        <taxon>Caulobacteraceae</taxon>
        <taxon>Caulobacter</taxon>
    </lineage>
</organism>
<dbReference type="OrthoDB" id="9798846at2"/>
<gene>
    <name evidence="3" type="ordered locus">Caul_1968</name>
</gene>
<dbReference type="Pfam" id="PF04773">
    <property type="entry name" value="FecR"/>
    <property type="match status" value="1"/>
</dbReference>
<dbReference type="InterPro" id="IPR006860">
    <property type="entry name" value="FecR"/>
</dbReference>
<dbReference type="Pfam" id="PF16220">
    <property type="entry name" value="DUF4880"/>
    <property type="match status" value="1"/>
</dbReference>
<name>B0T5T9_CAUSK</name>
<dbReference type="PANTHER" id="PTHR30273:SF2">
    <property type="entry name" value="PROTEIN FECR"/>
    <property type="match status" value="1"/>
</dbReference>
<dbReference type="PANTHER" id="PTHR30273">
    <property type="entry name" value="PERIPLASMIC SIGNAL SENSOR AND SIGMA FACTOR ACTIVATOR FECR-RELATED"/>
    <property type="match status" value="1"/>
</dbReference>
<evidence type="ECO:0000259" key="1">
    <source>
        <dbReference type="Pfam" id="PF04773"/>
    </source>
</evidence>
<dbReference type="EMBL" id="CP000927">
    <property type="protein sequence ID" value="ABZ71097.1"/>
    <property type="molecule type" value="Genomic_DNA"/>
</dbReference>
<dbReference type="InterPro" id="IPR032623">
    <property type="entry name" value="FecR_N"/>
</dbReference>
<dbReference type="PIRSF" id="PIRSF018266">
    <property type="entry name" value="FecR"/>
    <property type="match status" value="1"/>
</dbReference>
<dbReference type="Gene3D" id="2.60.120.1440">
    <property type="match status" value="1"/>
</dbReference>
<dbReference type="HOGENOM" id="CLU_050192_0_2_5"/>
<evidence type="ECO:0000259" key="2">
    <source>
        <dbReference type="Pfam" id="PF16220"/>
    </source>
</evidence>
<dbReference type="KEGG" id="cak:Caul_1968"/>
<reference evidence="3" key="1">
    <citation type="submission" date="2008-01" db="EMBL/GenBank/DDBJ databases">
        <title>Complete sequence of chromosome of Caulobacter sp. K31.</title>
        <authorList>
            <consortium name="US DOE Joint Genome Institute"/>
            <person name="Copeland A."/>
            <person name="Lucas S."/>
            <person name="Lapidus A."/>
            <person name="Barry K."/>
            <person name="Glavina del Rio T."/>
            <person name="Dalin E."/>
            <person name="Tice H."/>
            <person name="Pitluck S."/>
            <person name="Bruce D."/>
            <person name="Goodwin L."/>
            <person name="Thompson L.S."/>
            <person name="Brettin T."/>
            <person name="Detter J.C."/>
            <person name="Han C."/>
            <person name="Schmutz J."/>
            <person name="Larimer F."/>
            <person name="Land M."/>
            <person name="Hauser L."/>
            <person name="Kyrpides N."/>
            <person name="Kim E."/>
            <person name="Stephens C."/>
            <person name="Richardson P."/>
        </authorList>
    </citation>
    <scope>NUCLEOTIDE SEQUENCE [LARGE SCALE GENOMIC DNA]</scope>
    <source>
        <strain evidence="3">K31</strain>
    </source>
</reference>
<feature type="domain" description="FecR protein" evidence="1">
    <location>
        <begin position="129"/>
        <end position="216"/>
    </location>
</feature>
<proteinExistence type="predicted"/>
<feature type="domain" description="FecR N-terminal" evidence="2">
    <location>
        <begin position="16"/>
        <end position="55"/>
    </location>
</feature>
<sequence length="336" mass="35751">MTHSPAPTPPFEDVHEAAAAWWMRQVSDDWTDADQAGLQAWLAADARHADAYGQVLEAMSAFDDQDDAADLRALRQQLQDSAAPLPGARRSSPRPSRRAWMIGAGALAAGLVGFGVLSRPSPARIYIAPAGAPAEFNLADGSRLSIEGGGAVAVRLGRHARDLELTRGQARFEVAHDKARPFSVTVGDQVVVATGTMFNIDRLSERSVVSLLEGRVIIHPVRGEGPTLVLAPGEQAVLRPGSLPLRQTADVRSAAAWRNGRLIFDDTPLAEAVERVNRYGANLRLGDEALARLRVTGVFKAGDNAAFVEAITAYLPIAARRGADGRTALVQRPAGG</sequence>
<dbReference type="InterPro" id="IPR012373">
    <property type="entry name" value="Ferrdict_sens_TM"/>
</dbReference>
<dbReference type="eggNOG" id="COG3712">
    <property type="taxonomic scope" value="Bacteria"/>
</dbReference>
<protein>
    <submittedName>
        <fullName evidence="3">Anti-FecI sigma factor, FecR</fullName>
    </submittedName>
</protein>
<evidence type="ECO:0000313" key="3">
    <source>
        <dbReference type="EMBL" id="ABZ71097.1"/>
    </source>
</evidence>
<dbReference type="GO" id="GO:0016989">
    <property type="term" value="F:sigma factor antagonist activity"/>
    <property type="evidence" value="ECO:0007669"/>
    <property type="project" value="TreeGrafter"/>
</dbReference>
<dbReference type="AlphaFoldDB" id="B0T5T9"/>
<accession>B0T5T9</accession>
<dbReference type="Gene3D" id="3.55.50.30">
    <property type="match status" value="1"/>
</dbReference>
<dbReference type="STRING" id="366602.Caul_1968"/>